<name>A0ABX7R5Q7_9GAMM</name>
<dbReference type="EMBL" id="CP071502">
    <property type="protein sequence ID" value="QSX38415.1"/>
    <property type="molecule type" value="Genomic_DNA"/>
</dbReference>
<reference evidence="1 2" key="1">
    <citation type="submission" date="2021-03" db="EMBL/GenBank/DDBJ databases">
        <title>Novel species identification of genus Shewanella.</title>
        <authorList>
            <person name="Liu G."/>
            <person name="Zhang Q."/>
        </authorList>
    </citation>
    <scope>NUCLEOTIDE SEQUENCE [LARGE SCALE GENOMIC DNA]</scope>
    <source>
        <strain evidence="1 2">FJAT-52962</strain>
    </source>
</reference>
<dbReference type="Proteomes" id="UP000663207">
    <property type="component" value="Chromosome"/>
</dbReference>
<evidence type="ECO:0008006" key="3">
    <source>
        <dbReference type="Google" id="ProtNLM"/>
    </source>
</evidence>
<keyword evidence="2" id="KW-1185">Reference proteome</keyword>
<dbReference type="SUPFAM" id="SSF48452">
    <property type="entry name" value="TPR-like"/>
    <property type="match status" value="1"/>
</dbReference>
<evidence type="ECO:0000313" key="2">
    <source>
        <dbReference type="Proteomes" id="UP000663207"/>
    </source>
</evidence>
<evidence type="ECO:0000313" key="1">
    <source>
        <dbReference type="EMBL" id="QSX38415.1"/>
    </source>
</evidence>
<sequence length="232" mass="26801">MEQHPGLGSYFYLSLGRTEEHTLEDHQKLTALFEQNKAADIHWHYALLDRFASPIQHQTTPLESLTDGLAWHFNDYPDLSFYSVADISHFGGIAAVKNYYRQRGQRYQVSEEVGEQAKFSMFRWAAQENNWAFFQKLENELGTFKVYAWYGLFGSFFAENNQLERAEQVFKRALDAGLTDHRYWAGLAGIYGKQGKYAEAARQYQKAMAQLQPAEPAYAQYQAAIERLQALN</sequence>
<dbReference type="Gene3D" id="3.40.50.1820">
    <property type="entry name" value="alpha/beta hydrolase"/>
    <property type="match status" value="1"/>
</dbReference>
<protein>
    <recommendedName>
        <fullName evidence="3">Tetratricopeptide repeat protein</fullName>
    </recommendedName>
</protein>
<gene>
    <name evidence="1" type="ORF">JYB85_06225</name>
</gene>
<dbReference type="InterPro" id="IPR011990">
    <property type="entry name" value="TPR-like_helical_dom_sf"/>
</dbReference>
<dbReference type="InterPro" id="IPR029058">
    <property type="entry name" value="AB_hydrolase_fold"/>
</dbReference>
<proteinExistence type="predicted"/>
<dbReference type="Gene3D" id="1.25.40.10">
    <property type="entry name" value="Tetratricopeptide repeat domain"/>
    <property type="match status" value="1"/>
</dbReference>
<accession>A0ABX7R5Q7</accession>
<dbReference type="RefSeq" id="WP_207381497.1">
    <property type="nucleotide sequence ID" value="NZ_CP071502.1"/>
</dbReference>
<organism evidence="1 2">
    <name type="scientific">Shewanella sedimentimangrovi</name>
    <dbReference type="NCBI Taxonomy" id="2814293"/>
    <lineage>
        <taxon>Bacteria</taxon>
        <taxon>Pseudomonadati</taxon>
        <taxon>Pseudomonadota</taxon>
        <taxon>Gammaproteobacteria</taxon>
        <taxon>Alteromonadales</taxon>
        <taxon>Shewanellaceae</taxon>
        <taxon>Shewanella</taxon>
    </lineage>
</organism>